<keyword evidence="3" id="KW-1185">Reference proteome</keyword>
<evidence type="ECO:0000313" key="2">
    <source>
        <dbReference type="Ensembl" id="ENSLAFP00000021313.1"/>
    </source>
</evidence>
<reference evidence="2" key="2">
    <citation type="submission" date="2025-08" db="UniProtKB">
        <authorList>
            <consortium name="Ensembl"/>
        </authorList>
    </citation>
    <scope>IDENTIFICATION</scope>
    <source>
        <strain evidence="2">Isolate ISIS603380</strain>
    </source>
</reference>
<dbReference type="Ensembl" id="ENSLAFT00000030762.1">
    <property type="protein sequence ID" value="ENSLAFP00000021313.1"/>
    <property type="gene ID" value="ENSLAFG00000032233.1"/>
</dbReference>
<dbReference type="AlphaFoldDB" id="G3U0F5"/>
<reference evidence="2" key="3">
    <citation type="submission" date="2025-09" db="UniProtKB">
        <authorList>
            <consortium name="Ensembl"/>
        </authorList>
    </citation>
    <scope>IDENTIFICATION</scope>
    <source>
        <strain evidence="2">Isolate ISIS603380</strain>
    </source>
</reference>
<proteinExistence type="predicted"/>
<evidence type="ECO:0000256" key="1">
    <source>
        <dbReference type="SAM" id="MobiDB-lite"/>
    </source>
</evidence>
<dbReference type="InParanoid" id="G3U0F5"/>
<dbReference type="Proteomes" id="UP000007646">
    <property type="component" value="Unassembled WGS sequence"/>
</dbReference>
<organism evidence="2 3">
    <name type="scientific">Loxodonta africana</name>
    <name type="common">African elephant</name>
    <dbReference type="NCBI Taxonomy" id="9785"/>
    <lineage>
        <taxon>Eukaryota</taxon>
        <taxon>Metazoa</taxon>
        <taxon>Chordata</taxon>
        <taxon>Craniata</taxon>
        <taxon>Vertebrata</taxon>
        <taxon>Euteleostomi</taxon>
        <taxon>Mammalia</taxon>
        <taxon>Eutheria</taxon>
        <taxon>Afrotheria</taxon>
        <taxon>Proboscidea</taxon>
        <taxon>Elephantidae</taxon>
        <taxon>Loxodonta</taxon>
    </lineage>
</organism>
<accession>G3U0F5</accession>
<reference evidence="2 3" key="1">
    <citation type="submission" date="2009-06" db="EMBL/GenBank/DDBJ databases">
        <title>The Genome Sequence of Loxodonta africana (African elephant).</title>
        <authorList>
            <person name="Di Palma F."/>
            <person name="Heiman D."/>
            <person name="Young S."/>
            <person name="Johnson J."/>
            <person name="Lander E.S."/>
            <person name="Lindblad-Toh K."/>
        </authorList>
    </citation>
    <scope>NUCLEOTIDE SEQUENCE [LARGE SCALE GENOMIC DNA]</scope>
    <source>
        <strain evidence="2 3">Isolate ISIS603380</strain>
    </source>
</reference>
<name>G3U0F5_LOXAF</name>
<sequence length="53" mass="6322">IEYEAIQPETFYYSCLNENINGVPMCIKKKYKKKRNVRRNRGAPQICKQSNKK</sequence>
<evidence type="ECO:0000313" key="3">
    <source>
        <dbReference type="Proteomes" id="UP000007646"/>
    </source>
</evidence>
<feature type="region of interest" description="Disordered" evidence="1">
    <location>
        <begin position="34"/>
        <end position="53"/>
    </location>
</feature>
<protein>
    <submittedName>
        <fullName evidence="2">Uncharacterized protein</fullName>
    </submittedName>
</protein>
<dbReference type="HOGENOM" id="CLU_3073962_0_0_1"/>